<keyword evidence="2" id="KW-1133">Transmembrane helix</keyword>
<feature type="compositionally biased region" description="Polar residues" evidence="1">
    <location>
        <begin position="160"/>
        <end position="169"/>
    </location>
</feature>
<keyword evidence="4" id="KW-1185">Reference proteome</keyword>
<sequence>MRLSKQATEPNYQVIDASRTADTKKRPFRAQLYSIIALLVVTLGLIAAGVLINHKLPAGSESRFELGGSGKAVASATNKRAVAVLGPRERALRNAADAVLDAAGVGAAWRRQISNNPEVTPLPTPPFNADEPIGPPPPLTDLDTPTPTLPPLTDAGTPTETLQPPITTTSSPLNLKLYRNFKFHHKFYFVVQLCLKDLVVVNHPHRHHQPDIGSHHFLHHHANERPDSDQHHSEQDQLAHHHEREEQQLDHKQNDADWFHSNRPFYHQPGEHHPNQNYAYRNQHQPVRHYACWYRHYAGRHYSSRYYPSRHYAYRHRYQPGRHHASVRKYPRDHTRAERGHAGDDSDGLSISEPAGTKHPLVVFNTANGPNSLSVRELRIRPRRPVAVAHAECFRPQQPLHAGSDPCFRISDGLPAGSPVVCVASFNRRLQHPSTDGRHPDPRRLRLPVFAVVRSSSVRCAIRKPSCESESEYAGAVGSVGRCGIQRFTFCISGSGKQPDGRLAGFTAGYWFPVRLRRRYAVRHPGASHVRYSDQHCAGLRVQEPLAVRVRGIRGITYSTGIGLPSFEHSLGAADCVRCRYTCQPRGFCFSDLGRSFDLGRPLSSGGSLRHSCSLGFSRPLELGRPLSSGGSLRHSCSLGFSRPLELGRPLSSGGSLRHSCSLGFSRPLSSAVPSNSAAPSAVQTQAENPSDTQAVPSPAASQSNAPPSANTPAPSVTPQSDAATPSVPPATTPATATPASNTQSAPETQSQRESSASASETEPTATEPTASPTTADPSASATQPDATVVVQQTAVPKAPNEEIVNEKVTVGQAIVSNFVPIVAVRGFTSVLSSSFVQVAAFEPLRQLMTDSGASGAVLAGSAITLVPLAASYLYADIASAFAVEALATDAFWCAEKPSQYISSPCPPRLSVNRWAVNVVISGLVAVAVSLIFIVGLWFKTPSRIAVDTTTISGVATVLGHPEVERQFAAVPKDMTNSQLALHLKNSRFTLGTYQAQGGGERYGLVPIDQPMGEDRPRSLLQRLEDSAIERKASINTAPWTRTRFHIDLLFAVFHLGLLGLAIAALANVNNPRRIFSYTSRAATVGVRVGVCFIGILVSRYWGMVFADAQNLAPYARMHAAPSKAESTVTKRGFGVPLLAVVPLVRMGYAVPAAVAVAALFAEFFVVAVSGLPWRPGQMRGEYIFCGVACVVIASFMLVAQGLVFYLRSTLPTMPRRPDSVASVMTYVAGTKMSRDFVAVSGLERKAAEKAIGSLGKRYAYGLKVEENGRQRWVVDEVGTGYEESRTRATDNTV</sequence>
<feature type="compositionally biased region" description="Low complexity" evidence="1">
    <location>
        <begin position="140"/>
        <end position="159"/>
    </location>
</feature>
<feature type="transmembrane region" description="Helical" evidence="2">
    <location>
        <begin position="1049"/>
        <end position="1070"/>
    </location>
</feature>
<feature type="compositionally biased region" description="Low complexity" evidence="1">
    <location>
        <begin position="672"/>
        <end position="683"/>
    </location>
</feature>
<feature type="region of interest" description="Disordered" evidence="1">
    <location>
        <begin position="116"/>
        <end position="169"/>
    </location>
</feature>
<gene>
    <name evidence="3" type="ORF">QIS74_06236</name>
</gene>
<feature type="region of interest" description="Disordered" evidence="1">
    <location>
        <begin position="221"/>
        <end position="278"/>
    </location>
</feature>
<dbReference type="EMBL" id="JASAOK010000033">
    <property type="protein sequence ID" value="KAK6218356.1"/>
    <property type="molecule type" value="Genomic_DNA"/>
</dbReference>
<feature type="transmembrane region" description="Helical" evidence="2">
    <location>
        <begin position="32"/>
        <end position="52"/>
    </location>
</feature>
<protein>
    <recommendedName>
        <fullName evidence="5">Zonadhesin</fullName>
    </recommendedName>
</protein>
<dbReference type="Proteomes" id="UP001327957">
    <property type="component" value="Unassembled WGS sequence"/>
</dbReference>
<feature type="transmembrane region" description="Helical" evidence="2">
    <location>
        <begin position="1082"/>
        <end position="1102"/>
    </location>
</feature>
<feature type="region of interest" description="Disordered" evidence="1">
    <location>
        <begin position="320"/>
        <end position="349"/>
    </location>
</feature>
<reference evidence="3 4" key="1">
    <citation type="submission" date="2023-04" db="EMBL/GenBank/DDBJ databases">
        <title>Colletotrichum tabacum stain YC1 causing leaf anthracnose on Nicotiana tabacum(L.) cv.</title>
        <authorList>
            <person name="Ji Z."/>
            <person name="Wang M."/>
            <person name="Zhang J."/>
            <person name="Wang N."/>
            <person name="Zhou Z."/>
        </authorList>
    </citation>
    <scope>NUCLEOTIDE SEQUENCE [LARGE SCALE GENOMIC DNA]</scope>
    <source>
        <strain evidence="3 4">YC1</strain>
    </source>
</reference>
<feature type="compositionally biased region" description="Low complexity" evidence="1">
    <location>
        <begin position="754"/>
        <end position="783"/>
    </location>
</feature>
<evidence type="ECO:0000256" key="1">
    <source>
        <dbReference type="SAM" id="MobiDB-lite"/>
    </source>
</evidence>
<dbReference type="InterPro" id="IPR021840">
    <property type="entry name" value="DUF3433"/>
</dbReference>
<feature type="region of interest" description="Disordered" evidence="1">
    <location>
        <begin position="672"/>
        <end position="787"/>
    </location>
</feature>
<feature type="transmembrane region" description="Helical" evidence="2">
    <location>
        <begin position="915"/>
        <end position="939"/>
    </location>
</feature>
<accession>A0AAV9TG84</accession>
<evidence type="ECO:0008006" key="5">
    <source>
        <dbReference type="Google" id="ProtNLM"/>
    </source>
</evidence>
<feature type="transmembrane region" description="Helical" evidence="2">
    <location>
        <begin position="1149"/>
        <end position="1172"/>
    </location>
</feature>
<feature type="compositionally biased region" description="Basic and acidic residues" evidence="1">
    <location>
        <begin position="330"/>
        <end position="344"/>
    </location>
</feature>
<feature type="compositionally biased region" description="Low complexity" evidence="1">
    <location>
        <begin position="694"/>
        <end position="726"/>
    </location>
</feature>
<feature type="transmembrane region" description="Helical" evidence="2">
    <location>
        <begin position="854"/>
        <end position="872"/>
    </location>
</feature>
<evidence type="ECO:0000313" key="4">
    <source>
        <dbReference type="Proteomes" id="UP001327957"/>
    </source>
</evidence>
<feature type="transmembrane region" description="Helical" evidence="2">
    <location>
        <begin position="1184"/>
        <end position="1207"/>
    </location>
</feature>
<feature type="compositionally biased region" description="Basic and acidic residues" evidence="1">
    <location>
        <begin position="221"/>
        <end position="260"/>
    </location>
</feature>
<feature type="compositionally biased region" description="Polar residues" evidence="1">
    <location>
        <begin position="684"/>
        <end position="693"/>
    </location>
</feature>
<proteinExistence type="predicted"/>
<keyword evidence="2" id="KW-0472">Membrane</keyword>
<feature type="compositionally biased region" description="Basic residues" evidence="1">
    <location>
        <begin position="320"/>
        <end position="329"/>
    </location>
</feature>
<comment type="caution">
    <text evidence="3">The sequence shown here is derived from an EMBL/GenBank/DDBJ whole genome shotgun (WGS) entry which is preliminary data.</text>
</comment>
<evidence type="ECO:0000256" key="2">
    <source>
        <dbReference type="SAM" id="Phobius"/>
    </source>
</evidence>
<evidence type="ECO:0000313" key="3">
    <source>
        <dbReference type="EMBL" id="KAK6218356.1"/>
    </source>
</evidence>
<organism evidence="3 4">
    <name type="scientific">Colletotrichum tabaci</name>
    <dbReference type="NCBI Taxonomy" id="1209068"/>
    <lineage>
        <taxon>Eukaryota</taxon>
        <taxon>Fungi</taxon>
        <taxon>Dikarya</taxon>
        <taxon>Ascomycota</taxon>
        <taxon>Pezizomycotina</taxon>
        <taxon>Sordariomycetes</taxon>
        <taxon>Hypocreomycetidae</taxon>
        <taxon>Glomerellales</taxon>
        <taxon>Glomerellaceae</taxon>
        <taxon>Colletotrichum</taxon>
        <taxon>Colletotrichum destructivum species complex</taxon>
    </lineage>
</organism>
<keyword evidence="2" id="KW-0812">Transmembrane</keyword>
<dbReference type="Pfam" id="PF11915">
    <property type="entry name" value="DUF3433"/>
    <property type="match status" value="1"/>
</dbReference>
<name>A0AAV9TG84_9PEZI</name>
<feature type="compositionally biased region" description="Low complexity" evidence="1">
    <location>
        <begin position="733"/>
        <end position="747"/>
    </location>
</feature>